<accession>A0A2Z4LSB5</accession>
<feature type="region of interest" description="Disordered" evidence="1">
    <location>
        <begin position="1"/>
        <end position="42"/>
    </location>
</feature>
<keyword evidence="3" id="KW-1185">Reference proteome</keyword>
<gene>
    <name evidence="2" type="ORF">HME9304_01806</name>
</gene>
<evidence type="ECO:0000313" key="2">
    <source>
        <dbReference type="EMBL" id="AWX44801.1"/>
    </source>
</evidence>
<dbReference type="Proteomes" id="UP000248536">
    <property type="component" value="Chromosome"/>
</dbReference>
<name>A0A2Z4LSB5_9FLAO</name>
<sequence>MGLNDLLAKNQGDNKQKGNGADNGKSTKGPGRPVEKKEPQVTFTVRGPQSTKTLLLKIQKIKELTEPNKVSQADVIREALELLSKKIKLLEKEKQYAKFLENIK</sequence>
<dbReference type="RefSeq" id="WP_112378248.1">
    <property type="nucleotide sequence ID" value="NZ_CP030104.1"/>
</dbReference>
<evidence type="ECO:0000256" key="1">
    <source>
        <dbReference type="SAM" id="MobiDB-lite"/>
    </source>
</evidence>
<dbReference type="EMBL" id="CP030104">
    <property type="protein sequence ID" value="AWX44801.1"/>
    <property type="molecule type" value="Genomic_DNA"/>
</dbReference>
<reference evidence="2 3" key="1">
    <citation type="submission" date="2018-06" db="EMBL/GenBank/DDBJ databases">
        <title>Spongiibacterium sp. HME9304 Genome sequencing and assembly.</title>
        <authorList>
            <person name="Kang H."/>
            <person name="Kim H."/>
            <person name="Joh K."/>
        </authorList>
    </citation>
    <scope>NUCLEOTIDE SEQUENCE [LARGE SCALE GENOMIC DNA]</scope>
    <source>
        <strain evidence="2 3">HME9304</strain>
    </source>
</reference>
<protein>
    <submittedName>
        <fullName evidence="2">Uncharacterized protein</fullName>
    </submittedName>
</protein>
<dbReference type="AlphaFoldDB" id="A0A2Z4LSB5"/>
<organism evidence="2 3">
    <name type="scientific">Flagellimonas maritima</name>
    <dbReference type="NCBI Taxonomy" id="1383885"/>
    <lineage>
        <taxon>Bacteria</taxon>
        <taxon>Pseudomonadati</taxon>
        <taxon>Bacteroidota</taxon>
        <taxon>Flavobacteriia</taxon>
        <taxon>Flavobacteriales</taxon>
        <taxon>Flavobacteriaceae</taxon>
        <taxon>Flagellimonas</taxon>
    </lineage>
</organism>
<evidence type="ECO:0000313" key="3">
    <source>
        <dbReference type="Proteomes" id="UP000248536"/>
    </source>
</evidence>
<proteinExistence type="predicted"/>
<dbReference type="KEGG" id="spon:HME9304_01806"/>